<evidence type="ECO:0000313" key="1">
    <source>
        <dbReference type="EMBL" id="AET69790.1"/>
    </source>
</evidence>
<proteinExistence type="predicted"/>
<dbReference type="HOGENOM" id="CLU_1085215_0_0_9"/>
<protein>
    <submittedName>
        <fullName evidence="1">Uncharacterized protein</fullName>
    </submittedName>
</protein>
<dbReference type="STRING" id="768706.Desor_4365"/>
<name>G7WJD1_DESOD</name>
<dbReference type="Proteomes" id="UP000006346">
    <property type="component" value="Chromosome"/>
</dbReference>
<dbReference type="KEGG" id="dor:Desor_4365"/>
<organism evidence="1 2">
    <name type="scientific">Desulfosporosinus orientis (strain ATCC 19365 / DSM 765 / NCIMB 8382 / VKM B-1628 / Singapore I)</name>
    <name type="common">Desulfotomaculum orientis</name>
    <dbReference type="NCBI Taxonomy" id="768706"/>
    <lineage>
        <taxon>Bacteria</taxon>
        <taxon>Bacillati</taxon>
        <taxon>Bacillota</taxon>
        <taxon>Clostridia</taxon>
        <taxon>Eubacteriales</taxon>
        <taxon>Desulfitobacteriaceae</taxon>
        <taxon>Desulfosporosinus</taxon>
    </lineage>
</organism>
<sequence>MKQTLLGIREHAACLSYLIGDIEGQTKDRLKWNQISEWLDIASGIKKVSMNSAIFKCNEMCSQAWEYDFERDSLLSKIVTQITIFNFVWGALESLIDYVSPKDVPTNRGKVNAICDYLNENYKVNKPIVLYNDVLAELLVNVKKVYHYSELEEKFKLKSFVNLSGVGLQVVYKIRNKFSHGSLCFSEPEEWNLSKPVDDKIVNLATRIVLLSIQMVLITLFYEESIMIQPYEWGDEEVDLLEYLNILHLEVVDSNDDNQLSLFN</sequence>
<keyword evidence="2" id="KW-1185">Reference proteome</keyword>
<reference evidence="2" key="1">
    <citation type="submission" date="2011-11" db="EMBL/GenBank/DDBJ databases">
        <title>Complete sequence of Desulfosporosinus orientis DSM 765.</title>
        <authorList>
            <person name="Lucas S."/>
            <person name="Han J."/>
            <person name="Lapidus A."/>
            <person name="Cheng J.-F."/>
            <person name="Goodwin L."/>
            <person name="Pitluck S."/>
            <person name="Peters L."/>
            <person name="Ovchinnikova G."/>
            <person name="Teshima H."/>
            <person name="Detter J.C."/>
            <person name="Han C."/>
            <person name="Tapia R."/>
            <person name="Land M."/>
            <person name="Hauser L."/>
            <person name="Kyrpides N."/>
            <person name="Ivanova N."/>
            <person name="Pagani I."/>
            <person name="Pester M."/>
            <person name="Spring S."/>
            <person name="Ollivier B."/>
            <person name="Rattei T."/>
            <person name="Klenk H.-P."/>
            <person name="Wagner M."/>
            <person name="Loy A."/>
            <person name="Woyke T."/>
        </authorList>
    </citation>
    <scope>NUCLEOTIDE SEQUENCE [LARGE SCALE GENOMIC DNA]</scope>
    <source>
        <strain evidence="2">ATCC 19365 / DSM 765 / NCIMB 8382 / VKM B-1628</strain>
    </source>
</reference>
<dbReference type="RefSeq" id="WP_014186597.1">
    <property type="nucleotide sequence ID" value="NC_016584.1"/>
</dbReference>
<dbReference type="eggNOG" id="ENOG50338MZ">
    <property type="taxonomic scope" value="Bacteria"/>
</dbReference>
<reference evidence="1 2" key="2">
    <citation type="journal article" date="2012" name="J. Bacteriol.">
        <title>Complete genome sequences of Desulfosporosinus orientis DSM765T, Desulfosporosinus youngiae DSM17734T, Desulfosporosinus meridiei DSM13257T, and Desulfosporosinus acidiphilus DSM22704T.</title>
        <authorList>
            <person name="Pester M."/>
            <person name="Brambilla E."/>
            <person name="Alazard D."/>
            <person name="Rattei T."/>
            <person name="Weinmaier T."/>
            <person name="Han J."/>
            <person name="Lucas S."/>
            <person name="Lapidus A."/>
            <person name="Cheng J.F."/>
            <person name="Goodwin L."/>
            <person name="Pitluck S."/>
            <person name="Peters L."/>
            <person name="Ovchinnikova G."/>
            <person name="Teshima H."/>
            <person name="Detter J.C."/>
            <person name="Han C.S."/>
            <person name="Tapia R."/>
            <person name="Land M.L."/>
            <person name="Hauser L."/>
            <person name="Kyrpides N.C."/>
            <person name="Ivanova N.N."/>
            <person name="Pagani I."/>
            <person name="Huntmann M."/>
            <person name="Wei C.L."/>
            <person name="Davenport K.W."/>
            <person name="Daligault H."/>
            <person name="Chain P.S."/>
            <person name="Chen A."/>
            <person name="Mavromatis K."/>
            <person name="Markowitz V."/>
            <person name="Szeto E."/>
            <person name="Mikhailova N."/>
            <person name="Pati A."/>
            <person name="Wagner M."/>
            <person name="Woyke T."/>
            <person name="Ollivier B."/>
            <person name="Klenk H.P."/>
            <person name="Spring S."/>
            <person name="Loy A."/>
        </authorList>
    </citation>
    <scope>NUCLEOTIDE SEQUENCE [LARGE SCALE GENOMIC DNA]</scope>
    <source>
        <strain evidence="2">ATCC 19365 / DSM 765 / NCIMB 8382 / VKM B-1628</strain>
    </source>
</reference>
<gene>
    <name evidence="1" type="ordered locus">Desor_4365</name>
</gene>
<dbReference type="AlphaFoldDB" id="G7WJD1"/>
<dbReference type="EMBL" id="CP003108">
    <property type="protein sequence ID" value="AET69790.1"/>
    <property type="molecule type" value="Genomic_DNA"/>
</dbReference>
<accession>G7WJD1</accession>
<evidence type="ECO:0000313" key="2">
    <source>
        <dbReference type="Proteomes" id="UP000006346"/>
    </source>
</evidence>
<dbReference type="OrthoDB" id="5893632at2"/>
<dbReference type="PATRIC" id="fig|768706.3.peg.4431"/>